<dbReference type="PIRSF" id="PIRSF000193">
    <property type="entry name" value="Pyrrol-5-carb_rd"/>
    <property type="match status" value="1"/>
</dbReference>
<evidence type="ECO:0000313" key="4">
    <source>
        <dbReference type="EMBL" id="CAJ1953886.1"/>
    </source>
</evidence>
<name>A0AAD2JII5_9STRA</name>
<dbReference type="PANTHER" id="PTHR11645:SF13">
    <property type="entry name" value="PYRROLINE-5-CARBOXYLATE REDUCTASE CATALYTIC N-TERMINAL DOMAIN-CONTAINING PROTEIN"/>
    <property type="match status" value="1"/>
</dbReference>
<feature type="binding site" evidence="2">
    <location>
        <position position="75"/>
    </location>
    <ligand>
        <name>NADPH</name>
        <dbReference type="ChEBI" id="CHEBI:57783"/>
    </ligand>
</feature>
<proteinExistence type="inferred from homology"/>
<evidence type="ECO:0000256" key="1">
    <source>
        <dbReference type="ARBA" id="ARBA00005525"/>
    </source>
</evidence>
<keyword evidence="2" id="KW-0521">NADP</keyword>
<feature type="domain" description="Pyrroline-5-carboxylate reductase catalytic N-terminal" evidence="3">
    <location>
        <begin position="20"/>
        <end position="114"/>
    </location>
</feature>
<dbReference type="EMBL" id="CAKOGP040001847">
    <property type="protein sequence ID" value="CAJ1953886.1"/>
    <property type="molecule type" value="Genomic_DNA"/>
</dbReference>
<evidence type="ECO:0000259" key="3">
    <source>
        <dbReference type="Pfam" id="PF03807"/>
    </source>
</evidence>
<dbReference type="GO" id="GO:0004735">
    <property type="term" value="F:pyrroline-5-carboxylate reductase activity"/>
    <property type="evidence" value="ECO:0007669"/>
    <property type="project" value="InterPro"/>
</dbReference>
<evidence type="ECO:0000313" key="5">
    <source>
        <dbReference type="Proteomes" id="UP001295423"/>
    </source>
</evidence>
<dbReference type="Proteomes" id="UP001295423">
    <property type="component" value="Unassembled WGS sequence"/>
</dbReference>
<sequence length="289" mass="31234">MTESSSTTALAAGSDGNPTKIGFIGCGTIAFAIATGIATQSKIKIESIAVSKRSEQKSKLLAETFPDLVTVQEENQKILDENDLIFLCVLPQLTSEILKNLKFDTKRHTLVSLASTTKLDDLVRDSKLDATRVSKMICLPSIARHQGISLHCCPTKNPFLTSLFEATGGVTTLESESGLEAAMMTTCVMGPIYGMMKHGRDWLTQHTNLSAAEASELVVKQYVGAVLEAERDCDQPNRLEDLVAEQTPGGINEQALRNMEQLGGMETQTKVMDAILSRIRGESDGSVVP</sequence>
<gene>
    <name evidence="4" type="ORF">CYCCA115_LOCUS14483</name>
</gene>
<dbReference type="InterPro" id="IPR028939">
    <property type="entry name" value="P5C_Rdtase_cat_N"/>
</dbReference>
<dbReference type="AlphaFoldDB" id="A0AAD2JII5"/>
<keyword evidence="5" id="KW-1185">Reference proteome</keyword>
<dbReference type="SUPFAM" id="SSF51735">
    <property type="entry name" value="NAD(P)-binding Rossmann-fold domains"/>
    <property type="match status" value="1"/>
</dbReference>
<comment type="similarity">
    <text evidence="1">Belongs to the pyrroline-5-carboxylate reductase family.</text>
</comment>
<dbReference type="InterPro" id="IPR000304">
    <property type="entry name" value="Pyrroline-COOH_reductase"/>
</dbReference>
<dbReference type="Gene3D" id="3.40.50.720">
    <property type="entry name" value="NAD(P)-binding Rossmann-like Domain"/>
    <property type="match status" value="1"/>
</dbReference>
<dbReference type="Pfam" id="PF03807">
    <property type="entry name" value="F420_oxidored"/>
    <property type="match status" value="1"/>
</dbReference>
<evidence type="ECO:0000256" key="2">
    <source>
        <dbReference type="PIRSR" id="PIRSR000193-1"/>
    </source>
</evidence>
<comment type="caution">
    <text evidence="4">The sequence shown here is derived from an EMBL/GenBank/DDBJ whole genome shotgun (WGS) entry which is preliminary data.</text>
</comment>
<dbReference type="PANTHER" id="PTHR11645">
    <property type="entry name" value="PYRROLINE-5-CARBOXYLATE REDUCTASE"/>
    <property type="match status" value="1"/>
</dbReference>
<organism evidence="4 5">
    <name type="scientific">Cylindrotheca closterium</name>
    <dbReference type="NCBI Taxonomy" id="2856"/>
    <lineage>
        <taxon>Eukaryota</taxon>
        <taxon>Sar</taxon>
        <taxon>Stramenopiles</taxon>
        <taxon>Ochrophyta</taxon>
        <taxon>Bacillariophyta</taxon>
        <taxon>Bacillariophyceae</taxon>
        <taxon>Bacillariophycidae</taxon>
        <taxon>Bacillariales</taxon>
        <taxon>Bacillariaceae</taxon>
        <taxon>Cylindrotheca</taxon>
    </lineage>
</organism>
<protein>
    <recommendedName>
        <fullName evidence="3">Pyrroline-5-carboxylate reductase catalytic N-terminal domain-containing protein</fullName>
    </recommendedName>
</protein>
<accession>A0AAD2JII5</accession>
<reference evidence="4" key="1">
    <citation type="submission" date="2023-08" db="EMBL/GenBank/DDBJ databases">
        <authorList>
            <person name="Audoor S."/>
            <person name="Bilcke G."/>
        </authorList>
    </citation>
    <scope>NUCLEOTIDE SEQUENCE</scope>
</reference>
<dbReference type="GO" id="GO:0055129">
    <property type="term" value="P:L-proline biosynthetic process"/>
    <property type="evidence" value="ECO:0007669"/>
    <property type="project" value="TreeGrafter"/>
</dbReference>
<dbReference type="InterPro" id="IPR036291">
    <property type="entry name" value="NAD(P)-bd_dom_sf"/>
</dbReference>